<name>A0A6J6IJF5_9ZZZZ</name>
<proteinExistence type="inferred from homology"/>
<dbReference type="Gene3D" id="3.20.20.10">
    <property type="entry name" value="Alanine racemase"/>
    <property type="match status" value="1"/>
</dbReference>
<dbReference type="GO" id="GO:0030170">
    <property type="term" value="F:pyridoxal phosphate binding"/>
    <property type="evidence" value="ECO:0007669"/>
    <property type="project" value="InterPro"/>
</dbReference>
<dbReference type="CDD" id="cd00635">
    <property type="entry name" value="PLPDE_III_YBL036c_like"/>
    <property type="match status" value="1"/>
</dbReference>
<dbReference type="EMBL" id="CAEZVN010000004">
    <property type="protein sequence ID" value="CAB4624558.1"/>
    <property type="molecule type" value="Genomic_DNA"/>
</dbReference>
<dbReference type="InterPro" id="IPR011078">
    <property type="entry name" value="PyrdxlP_homeostasis"/>
</dbReference>
<dbReference type="NCBIfam" id="TIGR00044">
    <property type="entry name" value="YggS family pyridoxal phosphate-dependent enzyme"/>
    <property type="match status" value="1"/>
</dbReference>
<keyword evidence="1" id="KW-0663">Pyridoxal phosphate</keyword>
<dbReference type="PIRSF" id="PIRSF004848">
    <property type="entry name" value="YBL036c_PLPDEIII"/>
    <property type="match status" value="1"/>
</dbReference>
<dbReference type="AlphaFoldDB" id="A0A6J6IJF5"/>
<dbReference type="Pfam" id="PF01168">
    <property type="entry name" value="Ala_racemase_N"/>
    <property type="match status" value="1"/>
</dbReference>
<accession>A0A6J6IJF5</accession>
<sequence>MAERLADAQQKISAAAEKCDRANDDIKLIVVTKNHPTQLVFDLLDLGMRDFGENRDQEAAPKAAEVRAASTIEHHWHFIGQLQSNKVKSVVSYASSIHSLDRQSLLDALGKATIEREVPLDVFIQLNLTDDPGRGGIQPANLRPFAENVLTHPGLNLVGVMGVAALDNNLERDFGAIRAASESLRTLKPEASLISAGMSEDFETAIAFGATHLRIGSAITGKRQY</sequence>
<feature type="domain" description="Alanine racemase N-terminal" evidence="2">
    <location>
        <begin position="25"/>
        <end position="222"/>
    </location>
</feature>
<evidence type="ECO:0000256" key="1">
    <source>
        <dbReference type="ARBA" id="ARBA00022898"/>
    </source>
</evidence>
<dbReference type="PANTHER" id="PTHR10146">
    <property type="entry name" value="PROLINE SYNTHETASE CO-TRANSCRIBED BACTERIAL HOMOLOG PROTEIN"/>
    <property type="match status" value="1"/>
</dbReference>
<organism evidence="3">
    <name type="scientific">freshwater metagenome</name>
    <dbReference type="NCBI Taxonomy" id="449393"/>
    <lineage>
        <taxon>unclassified sequences</taxon>
        <taxon>metagenomes</taxon>
        <taxon>ecological metagenomes</taxon>
    </lineage>
</organism>
<dbReference type="PROSITE" id="PS01211">
    <property type="entry name" value="UPF0001"/>
    <property type="match status" value="1"/>
</dbReference>
<reference evidence="3" key="1">
    <citation type="submission" date="2020-05" db="EMBL/GenBank/DDBJ databases">
        <authorList>
            <person name="Chiriac C."/>
            <person name="Salcher M."/>
            <person name="Ghai R."/>
            <person name="Kavagutti S V."/>
        </authorList>
    </citation>
    <scope>NUCLEOTIDE SEQUENCE</scope>
</reference>
<dbReference type="HAMAP" id="MF_02087">
    <property type="entry name" value="PLP_homeostasis"/>
    <property type="match status" value="1"/>
</dbReference>
<evidence type="ECO:0000313" key="3">
    <source>
        <dbReference type="EMBL" id="CAB4624558.1"/>
    </source>
</evidence>
<gene>
    <name evidence="3" type="ORF">UFOPK2001_00117</name>
</gene>
<dbReference type="SUPFAM" id="SSF51419">
    <property type="entry name" value="PLP-binding barrel"/>
    <property type="match status" value="1"/>
</dbReference>
<dbReference type="PANTHER" id="PTHR10146:SF14">
    <property type="entry name" value="PYRIDOXAL PHOSPHATE HOMEOSTASIS PROTEIN"/>
    <property type="match status" value="1"/>
</dbReference>
<protein>
    <submittedName>
        <fullName evidence="3">Unannotated protein</fullName>
    </submittedName>
</protein>
<dbReference type="InterPro" id="IPR029066">
    <property type="entry name" value="PLP-binding_barrel"/>
</dbReference>
<evidence type="ECO:0000259" key="2">
    <source>
        <dbReference type="Pfam" id="PF01168"/>
    </source>
</evidence>
<dbReference type="InterPro" id="IPR001608">
    <property type="entry name" value="Ala_racemase_N"/>
</dbReference>